<feature type="transmembrane region" description="Helical" evidence="11">
    <location>
        <begin position="114"/>
        <end position="138"/>
    </location>
</feature>
<feature type="transmembrane region" description="Helical" evidence="11">
    <location>
        <begin position="228"/>
        <end position="249"/>
    </location>
</feature>
<feature type="transmembrane region" description="Helical" evidence="11">
    <location>
        <begin position="256"/>
        <end position="280"/>
    </location>
</feature>
<comment type="subcellular location">
    <subcellularLocation>
        <location evidence="1">Cell membrane</location>
        <topology evidence="1">Multi-pass membrane protein</topology>
    </subcellularLocation>
</comment>
<keyword evidence="4" id="KW-0349">Heme</keyword>
<evidence type="ECO:0000256" key="7">
    <source>
        <dbReference type="ARBA" id="ARBA00022982"/>
    </source>
</evidence>
<keyword evidence="3" id="KW-1003">Cell membrane</keyword>
<evidence type="ECO:0000313" key="12">
    <source>
        <dbReference type="EMBL" id="CAB4617306.1"/>
    </source>
</evidence>
<accession>A0A6J6HW77</accession>
<evidence type="ECO:0000256" key="11">
    <source>
        <dbReference type="SAM" id="Phobius"/>
    </source>
</evidence>
<evidence type="ECO:0000256" key="5">
    <source>
        <dbReference type="ARBA" id="ARBA00022692"/>
    </source>
</evidence>
<evidence type="ECO:0000256" key="10">
    <source>
        <dbReference type="ARBA" id="ARBA00023136"/>
    </source>
</evidence>
<gene>
    <name evidence="12" type="ORF">UFOPK1827_01703</name>
</gene>
<keyword evidence="9" id="KW-0408">Iron</keyword>
<keyword evidence="6" id="KW-0479">Metal-binding</keyword>
<keyword evidence="5 11" id="KW-0812">Transmembrane</keyword>
<dbReference type="PIRSF" id="PIRSF000267">
    <property type="entry name" value="Cyt_oxidse_sub2"/>
    <property type="match status" value="1"/>
</dbReference>
<dbReference type="PANTHER" id="PTHR43141:SF5">
    <property type="entry name" value="CYTOCHROME BD-I UBIQUINOL OXIDASE SUBUNIT 2"/>
    <property type="match status" value="1"/>
</dbReference>
<evidence type="ECO:0000256" key="2">
    <source>
        <dbReference type="ARBA" id="ARBA00022448"/>
    </source>
</evidence>
<dbReference type="Pfam" id="PF02322">
    <property type="entry name" value="Cyt_bd_oxida_II"/>
    <property type="match status" value="1"/>
</dbReference>
<name>A0A6J6HW77_9ZZZZ</name>
<reference evidence="12" key="1">
    <citation type="submission" date="2020-05" db="EMBL/GenBank/DDBJ databases">
        <authorList>
            <person name="Chiriac C."/>
            <person name="Salcher M."/>
            <person name="Ghai R."/>
            <person name="Kavagutti S V."/>
        </authorList>
    </citation>
    <scope>NUCLEOTIDE SEQUENCE</scope>
</reference>
<keyword evidence="8 11" id="KW-1133">Transmembrane helix</keyword>
<proteinExistence type="predicted"/>
<feature type="transmembrane region" description="Helical" evidence="11">
    <location>
        <begin position="6"/>
        <end position="36"/>
    </location>
</feature>
<dbReference type="NCBIfam" id="TIGR00203">
    <property type="entry name" value="cydB"/>
    <property type="match status" value="1"/>
</dbReference>
<dbReference type="GO" id="GO:0009055">
    <property type="term" value="F:electron transfer activity"/>
    <property type="evidence" value="ECO:0007669"/>
    <property type="project" value="TreeGrafter"/>
</dbReference>
<dbReference type="PANTHER" id="PTHR43141">
    <property type="entry name" value="CYTOCHROME BD2 SUBUNIT II"/>
    <property type="match status" value="1"/>
</dbReference>
<keyword evidence="10 11" id="KW-0472">Membrane</keyword>
<dbReference type="GO" id="GO:0046872">
    <property type="term" value="F:metal ion binding"/>
    <property type="evidence" value="ECO:0007669"/>
    <property type="project" value="UniProtKB-KW"/>
</dbReference>
<feature type="transmembrane region" description="Helical" evidence="11">
    <location>
        <begin position="82"/>
        <end position="102"/>
    </location>
</feature>
<keyword evidence="7" id="KW-0249">Electron transport</keyword>
<feature type="transmembrane region" description="Helical" evidence="11">
    <location>
        <begin position="158"/>
        <end position="178"/>
    </location>
</feature>
<feature type="transmembrane region" description="Helical" evidence="11">
    <location>
        <begin position="199"/>
        <end position="216"/>
    </location>
</feature>
<keyword evidence="2" id="KW-0813">Transport</keyword>
<organism evidence="12">
    <name type="scientific">freshwater metagenome</name>
    <dbReference type="NCBI Taxonomy" id="449393"/>
    <lineage>
        <taxon>unclassified sequences</taxon>
        <taxon>metagenomes</taxon>
        <taxon>ecological metagenomes</taxon>
    </lineage>
</organism>
<evidence type="ECO:0000256" key="3">
    <source>
        <dbReference type="ARBA" id="ARBA00022475"/>
    </source>
</evidence>
<feature type="transmembrane region" description="Helical" evidence="11">
    <location>
        <begin position="305"/>
        <end position="328"/>
    </location>
</feature>
<dbReference type="GO" id="GO:0005886">
    <property type="term" value="C:plasma membrane"/>
    <property type="evidence" value="ECO:0007669"/>
    <property type="project" value="UniProtKB-SubCell"/>
</dbReference>
<protein>
    <submittedName>
        <fullName evidence="12">Unannotated protein</fullName>
    </submittedName>
</protein>
<evidence type="ECO:0000256" key="6">
    <source>
        <dbReference type="ARBA" id="ARBA00022723"/>
    </source>
</evidence>
<evidence type="ECO:0000256" key="1">
    <source>
        <dbReference type="ARBA" id="ARBA00004651"/>
    </source>
</evidence>
<dbReference type="EMBL" id="CAEZUO010000111">
    <property type="protein sequence ID" value="CAB4617306.1"/>
    <property type="molecule type" value="Genomic_DNA"/>
</dbReference>
<dbReference type="GO" id="GO:0016682">
    <property type="term" value="F:oxidoreductase activity, acting on diphenols and related substances as donors, oxygen as acceptor"/>
    <property type="evidence" value="ECO:0007669"/>
    <property type="project" value="TreeGrafter"/>
</dbReference>
<evidence type="ECO:0000256" key="8">
    <source>
        <dbReference type="ARBA" id="ARBA00022989"/>
    </source>
</evidence>
<dbReference type="GO" id="GO:0070069">
    <property type="term" value="C:cytochrome complex"/>
    <property type="evidence" value="ECO:0007669"/>
    <property type="project" value="TreeGrafter"/>
</dbReference>
<dbReference type="AlphaFoldDB" id="A0A6J6HW77"/>
<sequence length="339" mass="37747">MWLQTTWFVLYVIIISGYVILDGFDLGVGMLSPFIARTDHDRRILLNSIGPVWDGNEVWLVLGGGALFAAFPLVYASLFSGFYLAMMLVLLVLIMRTVAIEFRSKRPEAWWRSLWDWTFTISSFGITILLGVALGNVIRGVALDQQGNMSVDLVDLLNPYSIALGLVAVSMLCLHGAIFLTQKAEGDLLQRIKDLIPKLLIAFFVLMTVLVTWTLLRDEQFTQNFKDRPWTVIFPVLALASIVSAWLFVRRGAYLSAFLASATMIALLLGAVACGTYPVMLRSTTDSAFNLTVQNASAANETLTVMFIIALIGMPFVLLYTAGVYYFFRGKVELDDESY</sequence>
<dbReference type="InterPro" id="IPR003317">
    <property type="entry name" value="Cyt-d_oxidase_su2"/>
</dbReference>
<dbReference type="GO" id="GO:0019646">
    <property type="term" value="P:aerobic electron transport chain"/>
    <property type="evidence" value="ECO:0007669"/>
    <property type="project" value="TreeGrafter"/>
</dbReference>
<evidence type="ECO:0000256" key="4">
    <source>
        <dbReference type="ARBA" id="ARBA00022617"/>
    </source>
</evidence>
<evidence type="ECO:0000256" key="9">
    <source>
        <dbReference type="ARBA" id="ARBA00023004"/>
    </source>
</evidence>